<dbReference type="InterPro" id="IPR002347">
    <property type="entry name" value="SDR_fam"/>
</dbReference>
<dbReference type="InterPro" id="IPR036291">
    <property type="entry name" value="NAD(P)-bd_dom_sf"/>
</dbReference>
<evidence type="ECO:0000256" key="1">
    <source>
        <dbReference type="ARBA" id="ARBA00006484"/>
    </source>
</evidence>
<sequence length="263" mass="27476">MTRTYVVTGSASGIGAATVRILKESGHKVIGVDLKNAEVETDLSTSIGRSDGVKKVIELGNGSIDAVIACAGLAHPIAKTVSVNYFGVTEFLTGLLPTLTKSKEPRVVVTSSMASLMPNSPELVAAMCADNEVEALAIAQGLVDAGGGSEQLIYGSTKRALSRWIRRECIKPLWAGAGIPLNAVGPGIVKTPMVAEMIATQEARDAIAAQVPMPLNGYMEAESVASLLIWLSSPENTHTTGQTIYIDGGSDAVLRGENIWDLA</sequence>
<evidence type="ECO:0000313" key="3">
    <source>
        <dbReference type="EMBL" id="CAB4542651.1"/>
    </source>
</evidence>
<reference evidence="3" key="1">
    <citation type="submission" date="2020-05" db="EMBL/GenBank/DDBJ databases">
        <authorList>
            <person name="Chiriac C."/>
            <person name="Salcher M."/>
            <person name="Ghai R."/>
            <person name="Kavagutti S V."/>
        </authorList>
    </citation>
    <scope>NUCLEOTIDE SEQUENCE</scope>
</reference>
<dbReference type="PANTHER" id="PTHR24321">
    <property type="entry name" value="DEHYDROGENASES, SHORT CHAIN"/>
    <property type="match status" value="1"/>
</dbReference>
<gene>
    <name evidence="3" type="ORF">UFOPK1425_00640</name>
</gene>
<keyword evidence="2" id="KW-0560">Oxidoreductase</keyword>
<proteinExistence type="inferred from homology"/>
<dbReference type="PANTHER" id="PTHR24321:SF8">
    <property type="entry name" value="ESTRADIOL 17-BETA-DEHYDROGENASE 8-RELATED"/>
    <property type="match status" value="1"/>
</dbReference>
<evidence type="ECO:0000256" key="2">
    <source>
        <dbReference type="ARBA" id="ARBA00023002"/>
    </source>
</evidence>
<dbReference type="GO" id="GO:0016491">
    <property type="term" value="F:oxidoreductase activity"/>
    <property type="evidence" value="ECO:0007669"/>
    <property type="project" value="UniProtKB-KW"/>
</dbReference>
<dbReference type="Pfam" id="PF13561">
    <property type="entry name" value="adh_short_C2"/>
    <property type="match status" value="1"/>
</dbReference>
<dbReference type="Gene3D" id="3.40.50.720">
    <property type="entry name" value="NAD(P)-binding Rossmann-like Domain"/>
    <property type="match status" value="1"/>
</dbReference>
<dbReference type="EMBL" id="CAEZSJ010000105">
    <property type="protein sequence ID" value="CAB4542651.1"/>
    <property type="molecule type" value="Genomic_DNA"/>
</dbReference>
<comment type="similarity">
    <text evidence="1">Belongs to the short-chain dehydrogenases/reductases (SDR) family.</text>
</comment>
<dbReference type="SUPFAM" id="SSF51735">
    <property type="entry name" value="NAD(P)-binding Rossmann-fold domains"/>
    <property type="match status" value="1"/>
</dbReference>
<protein>
    <submittedName>
        <fullName evidence="3">Unannotated protein</fullName>
    </submittedName>
</protein>
<name>A0A6J6BU66_9ZZZZ</name>
<dbReference type="PRINTS" id="PR00081">
    <property type="entry name" value="GDHRDH"/>
</dbReference>
<organism evidence="3">
    <name type="scientific">freshwater metagenome</name>
    <dbReference type="NCBI Taxonomy" id="449393"/>
    <lineage>
        <taxon>unclassified sequences</taxon>
        <taxon>metagenomes</taxon>
        <taxon>ecological metagenomes</taxon>
    </lineage>
</organism>
<accession>A0A6J6BU66</accession>
<dbReference type="AlphaFoldDB" id="A0A6J6BU66"/>